<dbReference type="InterPro" id="IPR023298">
    <property type="entry name" value="ATPase_P-typ_TM_dom_sf"/>
</dbReference>
<dbReference type="InterPro" id="IPR008250">
    <property type="entry name" value="ATPase_P-typ_transduc_dom_A_sf"/>
</dbReference>
<sequence>MADGSFALEVFVDGMTCNSCAATVQSFLLSMDEVKDAQVTFADRKAKVVTSLPIDEVCATLSDLGFPSRPYDEKEVAAAIAAASNTPKSNNTQNNAASTTTTTIELATGMTCGACVATIESYVPNAVEGVISISVGLLAERAEVVYDKRTTSPKEIAAAIEDPTVSSIKLRIGGMTCASCVGRVERAVTPLPGVLNVSVNLATEVCDVTFTSGQTTLRTLISAISDAGYTATMYVDDVGAQEKLRRAEMEYLRFSLIFSTIFSVPVFFLAKIGPHIESLSPLYAGYLHFISVQLILQLMLTTPVQFISGGKFYIGAWKALKHGGANMDVLVSLGTSASYLYSLFSMVMCFFLPHYQPFVFFETSAMLITFISLGKYLEYVAKGRTSEAIQKLMSLQATTATLIKMEDDEILEETELALELIEAGDILKVVPGATVPTDGILIKGQSFVNESMITGESIPSEKTVGSELIGGTINTTGSFFMRATRVGRDTGLAQIIRLVEEAQTQKAPIQGWADKVSGYFVPVVVVLGFIVFCMWLVLTHLDCFPHEMYPPGSNGLLVSLLFAISVIVIACPCALGLATPTAIMVGTGVGAQNGVLIKGGLHLERAYKINAVLFDKTGTLTHGKPTVTDTKLLTDKISRKRFFELVGLAESASEHVLARAIVEHAKTQEEIDITTSQHLVENFMAESGKGVCCDIQDVRVFVGKRDWIREATNLTVSEDVEIKIQEWEGQGKTVVLAALDSRDAAYQGKGKEKASFDARVEGLIGLVAISDTVKPEASATIRFLRSMGIESWMVTGDNRRTAHSIASLVGISPLNVFAEVLPSEKARKVVELQSKPQSIYDDDNLKGFTVAMVGDGINDSPALAQSDVGIAIGAGTDVAIEAAAMVLVKSDLRDVITAIDLSRKTFNRIRLNYLWAMIYNLVGIPLAAGIGVPFGVMLPPMLAGLAMALSSVSVVMSSLLLKRYKKPNIPLDASAQGKKDHIVIDIPALIANLPETFTSSKKEKSAGLNLPRSYSLKKKALSYGVEMKELIRSKGLINEDHKAD</sequence>
<evidence type="ECO:0000256" key="13">
    <source>
        <dbReference type="ARBA" id="ARBA00022842"/>
    </source>
</evidence>
<evidence type="ECO:0000256" key="16">
    <source>
        <dbReference type="ARBA" id="ARBA00023008"/>
    </source>
</evidence>
<dbReference type="SFLD" id="SFLDF00027">
    <property type="entry name" value="p-type_atpase"/>
    <property type="match status" value="1"/>
</dbReference>
<dbReference type="InterPro" id="IPR027256">
    <property type="entry name" value="P-typ_ATPase_IB"/>
</dbReference>
<feature type="transmembrane region" description="Helical" evidence="19">
    <location>
        <begin position="913"/>
        <end position="936"/>
    </location>
</feature>
<dbReference type="NCBIfam" id="TIGR00003">
    <property type="entry name" value="copper ion binding protein"/>
    <property type="match status" value="2"/>
</dbReference>
<keyword evidence="13" id="KW-0460">Magnesium</keyword>
<keyword evidence="15 19" id="KW-1133">Transmembrane helix</keyword>
<dbReference type="PRINTS" id="PR00943">
    <property type="entry name" value="CUATPASE"/>
</dbReference>
<protein>
    <recommendedName>
        <fullName evidence="3">P-type Cu(+) transporter</fullName>
        <ecNumber evidence="3">7.2.2.8</ecNumber>
    </recommendedName>
</protein>
<evidence type="ECO:0000256" key="18">
    <source>
        <dbReference type="ARBA" id="ARBA00023136"/>
    </source>
</evidence>
<dbReference type="Proteomes" id="UP000011083">
    <property type="component" value="Unassembled WGS sequence"/>
</dbReference>
<dbReference type="AlphaFoldDB" id="L8HA03"/>
<feature type="transmembrane region" description="Helical" evidence="19">
    <location>
        <begin position="942"/>
        <end position="961"/>
    </location>
</feature>
<keyword evidence="6" id="KW-0597">Phosphoprotein</keyword>
<keyword evidence="16" id="KW-0186">Copper</keyword>
<dbReference type="PROSITE" id="PS50846">
    <property type="entry name" value="HMA_2"/>
    <property type="match status" value="2"/>
</dbReference>
<dbReference type="FunFam" id="3.30.70.100:FF:000005">
    <property type="entry name" value="Copper-exporting P-type ATPase A"/>
    <property type="match status" value="1"/>
</dbReference>
<dbReference type="GO" id="GO:0140581">
    <property type="term" value="F:P-type monovalent copper transporter activity"/>
    <property type="evidence" value="ECO:0007669"/>
    <property type="project" value="UniProtKB-EC"/>
</dbReference>
<evidence type="ECO:0000256" key="4">
    <source>
        <dbReference type="ARBA" id="ARBA00022448"/>
    </source>
</evidence>
<dbReference type="GO" id="GO:0043682">
    <property type="term" value="F:P-type divalent copper transporter activity"/>
    <property type="evidence" value="ECO:0007669"/>
    <property type="project" value="TreeGrafter"/>
</dbReference>
<keyword evidence="22" id="KW-1185">Reference proteome</keyword>
<accession>L8HA03</accession>
<keyword evidence="9" id="KW-0677">Repeat</keyword>
<keyword evidence="11" id="KW-0187">Copper transport</keyword>
<gene>
    <name evidence="21" type="ORF">ACA1_111080</name>
</gene>
<dbReference type="SUPFAM" id="SSF56784">
    <property type="entry name" value="HAD-like"/>
    <property type="match status" value="1"/>
</dbReference>
<dbReference type="InterPro" id="IPR018303">
    <property type="entry name" value="ATPase_P-typ_P_site"/>
</dbReference>
<dbReference type="PROSITE" id="PS01047">
    <property type="entry name" value="HMA_1"/>
    <property type="match status" value="2"/>
</dbReference>
<feature type="transmembrane region" description="Helical" evidence="19">
    <location>
        <begin position="251"/>
        <end position="270"/>
    </location>
</feature>
<proteinExistence type="inferred from homology"/>
<evidence type="ECO:0000256" key="17">
    <source>
        <dbReference type="ARBA" id="ARBA00023065"/>
    </source>
</evidence>
<dbReference type="GO" id="GO:0005507">
    <property type="term" value="F:copper ion binding"/>
    <property type="evidence" value="ECO:0007669"/>
    <property type="project" value="InterPro"/>
</dbReference>
<dbReference type="FunFam" id="3.40.50.1000:FF:000144">
    <property type="entry name" value="copper-transporting ATPase 1 isoform X2"/>
    <property type="match status" value="1"/>
</dbReference>
<dbReference type="InterPro" id="IPR023299">
    <property type="entry name" value="ATPase_P-typ_cyto_dom_N"/>
</dbReference>
<dbReference type="PRINTS" id="PR00119">
    <property type="entry name" value="CATATPASE"/>
</dbReference>
<dbReference type="GO" id="GO:0016887">
    <property type="term" value="F:ATP hydrolysis activity"/>
    <property type="evidence" value="ECO:0007669"/>
    <property type="project" value="InterPro"/>
</dbReference>
<dbReference type="SUPFAM" id="SSF81653">
    <property type="entry name" value="Calcium ATPase, transduction domain A"/>
    <property type="match status" value="1"/>
</dbReference>
<keyword evidence="7 19" id="KW-0812">Transmembrane</keyword>
<reference evidence="21 22" key="1">
    <citation type="journal article" date="2013" name="Genome Biol.">
        <title>Genome of Acanthamoeba castellanii highlights extensive lateral gene transfer and early evolution of tyrosine kinase signaling.</title>
        <authorList>
            <person name="Clarke M."/>
            <person name="Lohan A.J."/>
            <person name="Liu B."/>
            <person name="Lagkouvardos I."/>
            <person name="Roy S."/>
            <person name="Zafar N."/>
            <person name="Bertelli C."/>
            <person name="Schilde C."/>
            <person name="Kianianmomeni A."/>
            <person name="Burglin T.R."/>
            <person name="Frech C."/>
            <person name="Turcotte B."/>
            <person name="Kopec K.O."/>
            <person name="Synnott J.M."/>
            <person name="Choo C."/>
            <person name="Paponov I."/>
            <person name="Finkler A."/>
            <person name="Soon Heng Tan C."/>
            <person name="Hutchins A.P."/>
            <person name="Weinmeier T."/>
            <person name="Rattei T."/>
            <person name="Chu J.S."/>
            <person name="Gimenez G."/>
            <person name="Irimia M."/>
            <person name="Rigden D.J."/>
            <person name="Fitzpatrick D.A."/>
            <person name="Lorenzo-Morales J."/>
            <person name="Bateman A."/>
            <person name="Chiu C.H."/>
            <person name="Tang P."/>
            <person name="Hegemann P."/>
            <person name="Fromm H."/>
            <person name="Raoult D."/>
            <person name="Greub G."/>
            <person name="Miranda-Saavedra D."/>
            <person name="Chen N."/>
            <person name="Nash P."/>
            <person name="Ginger M.L."/>
            <person name="Horn M."/>
            <person name="Schaap P."/>
            <person name="Caler L."/>
            <person name="Loftus B."/>
        </authorList>
    </citation>
    <scope>NUCLEOTIDE SEQUENCE [LARGE SCALE GENOMIC DNA]</scope>
    <source>
        <strain evidence="21 22">Neff</strain>
    </source>
</reference>
<dbReference type="Gene3D" id="3.40.1110.10">
    <property type="entry name" value="Calcium-transporting ATPase, cytoplasmic domain N"/>
    <property type="match status" value="2"/>
</dbReference>
<dbReference type="Gene3D" id="2.70.150.10">
    <property type="entry name" value="Calcium-transporting ATPase, cytoplasmic transduction domain A"/>
    <property type="match status" value="1"/>
</dbReference>
<evidence type="ECO:0000259" key="20">
    <source>
        <dbReference type="PROSITE" id="PS50846"/>
    </source>
</evidence>
<dbReference type="PRINTS" id="PR00942">
    <property type="entry name" value="CUATPASEI"/>
</dbReference>
<dbReference type="CDD" id="cd00371">
    <property type="entry name" value="HMA"/>
    <property type="match status" value="3"/>
</dbReference>
<organism evidence="21 22">
    <name type="scientific">Acanthamoeba castellanii (strain ATCC 30010 / Neff)</name>
    <dbReference type="NCBI Taxonomy" id="1257118"/>
    <lineage>
        <taxon>Eukaryota</taxon>
        <taxon>Amoebozoa</taxon>
        <taxon>Discosea</taxon>
        <taxon>Longamoebia</taxon>
        <taxon>Centramoebida</taxon>
        <taxon>Acanthamoebidae</taxon>
        <taxon>Acanthamoeba</taxon>
    </lineage>
</organism>
<keyword evidence="8 19" id="KW-0479">Metal-binding</keyword>
<dbReference type="Pfam" id="PF00122">
    <property type="entry name" value="E1-E2_ATPase"/>
    <property type="match status" value="1"/>
</dbReference>
<feature type="domain" description="HMA" evidence="20">
    <location>
        <begin position="6"/>
        <end position="69"/>
    </location>
</feature>
<dbReference type="InterPro" id="IPR059000">
    <property type="entry name" value="ATPase_P-type_domA"/>
</dbReference>
<dbReference type="GO" id="GO:0005524">
    <property type="term" value="F:ATP binding"/>
    <property type="evidence" value="ECO:0007669"/>
    <property type="project" value="UniProtKB-UniRule"/>
</dbReference>
<dbReference type="InterPro" id="IPR023214">
    <property type="entry name" value="HAD_sf"/>
</dbReference>
<evidence type="ECO:0000256" key="10">
    <source>
        <dbReference type="ARBA" id="ARBA00022741"/>
    </source>
</evidence>
<evidence type="ECO:0000256" key="14">
    <source>
        <dbReference type="ARBA" id="ARBA00022967"/>
    </source>
</evidence>
<dbReference type="RefSeq" id="XP_004345382.1">
    <property type="nucleotide sequence ID" value="XM_004345332.1"/>
</dbReference>
<evidence type="ECO:0000256" key="12">
    <source>
        <dbReference type="ARBA" id="ARBA00022840"/>
    </source>
</evidence>
<feature type="transmembrane region" description="Helical" evidence="19">
    <location>
        <begin position="282"/>
        <end position="308"/>
    </location>
</feature>
<dbReference type="InterPro" id="IPR001757">
    <property type="entry name" value="P_typ_ATPase"/>
</dbReference>
<keyword evidence="14" id="KW-1278">Translocase</keyword>
<comment type="similarity">
    <text evidence="2 19">Belongs to the cation transport ATPase (P-type) (TC 3.A.3) family. Type IB subfamily.</text>
</comment>
<evidence type="ECO:0000313" key="21">
    <source>
        <dbReference type="EMBL" id="ELR21256.1"/>
    </source>
</evidence>
<keyword evidence="17" id="KW-0406">Ion transport</keyword>
<dbReference type="PANTHER" id="PTHR43520">
    <property type="entry name" value="ATP7, ISOFORM B"/>
    <property type="match status" value="1"/>
</dbReference>
<evidence type="ECO:0000256" key="3">
    <source>
        <dbReference type="ARBA" id="ARBA00012517"/>
    </source>
</evidence>
<comment type="subcellular location">
    <subcellularLocation>
        <location evidence="1">Cell membrane</location>
        <topology evidence="1">Multi-pass membrane protein</topology>
    </subcellularLocation>
    <subcellularLocation>
        <location evidence="19">Membrane</location>
    </subcellularLocation>
</comment>
<dbReference type="Pfam" id="PF00702">
    <property type="entry name" value="Hydrolase"/>
    <property type="match status" value="1"/>
</dbReference>
<dbReference type="InterPro" id="IPR036163">
    <property type="entry name" value="HMA_dom_sf"/>
</dbReference>
<dbReference type="SFLD" id="SFLDG00002">
    <property type="entry name" value="C1.7:_P-type_atpase_like"/>
    <property type="match status" value="1"/>
</dbReference>
<evidence type="ECO:0000256" key="11">
    <source>
        <dbReference type="ARBA" id="ARBA00022796"/>
    </source>
</evidence>
<dbReference type="SFLD" id="SFLDS00003">
    <property type="entry name" value="Haloacid_Dehalogenase"/>
    <property type="match status" value="1"/>
</dbReference>
<feature type="transmembrane region" description="Helical" evidence="19">
    <location>
        <begin position="329"/>
        <end position="353"/>
    </location>
</feature>
<evidence type="ECO:0000256" key="9">
    <source>
        <dbReference type="ARBA" id="ARBA00022737"/>
    </source>
</evidence>
<dbReference type="OrthoDB" id="432719at2759"/>
<evidence type="ECO:0000313" key="22">
    <source>
        <dbReference type="Proteomes" id="UP000011083"/>
    </source>
</evidence>
<dbReference type="InterPro" id="IPR017969">
    <property type="entry name" value="Heavy-metal-associated_CS"/>
</dbReference>
<keyword evidence="12 19" id="KW-0067">ATP-binding</keyword>
<evidence type="ECO:0000256" key="8">
    <source>
        <dbReference type="ARBA" id="ARBA00022723"/>
    </source>
</evidence>
<keyword evidence="5" id="KW-1003">Cell membrane</keyword>
<dbReference type="STRING" id="1257118.L8HA03"/>
<feature type="transmembrane region" description="Helical" evidence="19">
    <location>
        <begin position="557"/>
        <end position="578"/>
    </location>
</feature>
<feature type="domain" description="HMA" evidence="20">
    <location>
        <begin position="166"/>
        <end position="232"/>
    </location>
</feature>
<evidence type="ECO:0000256" key="1">
    <source>
        <dbReference type="ARBA" id="ARBA00004651"/>
    </source>
</evidence>
<dbReference type="KEGG" id="acan:ACA1_111080"/>
<dbReference type="InterPro" id="IPR006121">
    <property type="entry name" value="HMA_dom"/>
</dbReference>
<evidence type="ECO:0000256" key="5">
    <source>
        <dbReference type="ARBA" id="ARBA00022475"/>
    </source>
</evidence>
<dbReference type="GO" id="GO:0005886">
    <property type="term" value="C:plasma membrane"/>
    <property type="evidence" value="ECO:0007669"/>
    <property type="project" value="UniProtKB-SubCell"/>
</dbReference>
<evidence type="ECO:0000256" key="6">
    <source>
        <dbReference type="ARBA" id="ARBA00022553"/>
    </source>
</evidence>
<dbReference type="NCBIfam" id="TIGR01525">
    <property type="entry name" value="ATPase-IB_hvy"/>
    <property type="match status" value="1"/>
</dbReference>
<dbReference type="NCBIfam" id="TIGR01494">
    <property type="entry name" value="ATPase_P-type"/>
    <property type="match status" value="1"/>
</dbReference>
<dbReference type="VEuPathDB" id="AmoebaDB:ACA1_111080"/>
<feature type="transmembrane region" description="Helical" evidence="19">
    <location>
        <begin position="516"/>
        <end position="537"/>
    </location>
</feature>
<dbReference type="FunFam" id="2.70.150.10:FF:000002">
    <property type="entry name" value="Copper-transporting ATPase 1, putative"/>
    <property type="match status" value="1"/>
</dbReference>
<dbReference type="PANTHER" id="PTHR43520:SF8">
    <property type="entry name" value="P-TYPE CU(+) TRANSPORTER"/>
    <property type="match status" value="1"/>
</dbReference>
<feature type="transmembrane region" description="Helical" evidence="19">
    <location>
        <begin position="359"/>
        <end position="377"/>
    </location>
</feature>
<dbReference type="FunFam" id="3.30.70.100:FF:000001">
    <property type="entry name" value="ATPase copper transporting beta"/>
    <property type="match status" value="1"/>
</dbReference>
<dbReference type="GeneID" id="14922143"/>
<dbReference type="EC" id="7.2.2.8" evidence="3"/>
<keyword evidence="18 19" id="KW-0472">Membrane</keyword>
<dbReference type="Gene3D" id="3.40.50.1000">
    <property type="entry name" value="HAD superfamily/HAD-like"/>
    <property type="match status" value="1"/>
</dbReference>
<dbReference type="PROSITE" id="PS00154">
    <property type="entry name" value="ATPASE_E1_E2"/>
    <property type="match status" value="1"/>
</dbReference>
<dbReference type="SUPFAM" id="SSF81665">
    <property type="entry name" value="Calcium ATPase, transmembrane domain M"/>
    <property type="match status" value="1"/>
</dbReference>
<dbReference type="EMBL" id="KB007905">
    <property type="protein sequence ID" value="ELR21256.1"/>
    <property type="molecule type" value="Genomic_DNA"/>
</dbReference>
<dbReference type="Gene3D" id="3.30.70.100">
    <property type="match status" value="3"/>
</dbReference>
<evidence type="ECO:0000256" key="7">
    <source>
        <dbReference type="ARBA" id="ARBA00022692"/>
    </source>
</evidence>
<dbReference type="GO" id="GO:0055070">
    <property type="term" value="P:copper ion homeostasis"/>
    <property type="evidence" value="ECO:0007669"/>
    <property type="project" value="TreeGrafter"/>
</dbReference>
<evidence type="ECO:0000256" key="15">
    <source>
        <dbReference type="ARBA" id="ARBA00022989"/>
    </source>
</evidence>
<dbReference type="InterPro" id="IPR044492">
    <property type="entry name" value="P_typ_ATPase_HD_dom"/>
</dbReference>
<keyword evidence="4" id="KW-0813">Transport</keyword>
<dbReference type="Pfam" id="PF00403">
    <property type="entry name" value="HMA"/>
    <property type="match status" value="3"/>
</dbReference>
<evidence type="ECO:0000256" key="2">
    <source>
        <dbReference type="ARBA" id="ARBA00006024"/>
    </source>
</evidence>
<dbReference type="InterPro" id="IPR036412">
    <property type="entry name" value="HAD-like_sf"/>
</dbReference>
<dbReference type="InterPro" id="IPR006122">
    <property type="entry name" value="HMA_Cu_ion-bd"/>
</dbReference>
<dbReference type="OMA" id="DHMMESK"/>
<keyword evidence="10 19" id="KW-0547">Nucleotide-binding</keyword>
<dbReference type="SUPFAM" id="SSF55008">
    <property type="entry name" value="HMA, heavy metal-associated domain"/>
    <property type="match status" value="3"/>
</dbReference>
<name>L8HA03_ACACF</name>
<evidence type="ECO:0000256" key="19">
    <source>
        <dbReference type="RuleBase" id="RU362081"/>
    </source>
</evidence>
<dbReference type="CDD" id="cd02094">
    <property type="entry name" value="P-type_ATPase_Cu-like"/>
    <property type="match status" value="1"/>
</dbReference>